<dbReference type="SUPFAM" id="SSF48317">
    <property type="entry name" value="Acid phosphatase/Vanadium-dependent haloperoxidase"/>
    <property type="match status" value="1"/>
</dbReference>
<keyword evidence="4" id="KW-1185">Reference proteome</keyword>
<dbReference type="SMART" id="SM00014">
    <property type="entry name" value="acidPPc"/>
    <property type="match status" value="1"/>
</dbReference>
<feature type="transmembrane region" description="Helical" evidence="1">
    <location>
        <begin position="285"/>
        <end position="311"/>
    </location>
</feature>
<feature type="domain" description="Phosphatidic acid phosphatase type 2/haloperoxidase" evidence="2">
    <location>
        <begin position="120"/>
        <end position="230"/>
    </location>
</feature>
<evidence type="ECO:0000313" key="4">
    <source>
        <dbReference type="Proteomes" id="UP000588277"/>
    </source>
</evidence>
<organism evidence="3 4">
    <name type="scientific">Bifidobacterium moraviense</name>
    <dbReference type="NCBI Taxonomy" id="2675323"/>
    <lineage>
        <taxon>Bacteria</taxon>
        <taxon>Bacillati</taxon>
        <taxon>Actinomycetota</taxon>
        <taxon>Actinomycetes</taxon>
        <taxon>Bifidobacteriales</taxon>
        <taxon>Bifidobacteriaceae</taxon>
        <taxon>Bifidobacterium</taxon>
    </lineage>
</organism>
<reference evidence="3 4" key="1">
    <citation type="submission" date="2020-02" db="EMBL/GenBank/DDBJ databases">
        <title>Characterization of phylogenetic diversity of novel bifidobacterial species isolated in Czech ZOOs.</title>
        <authorList>
            <person name="Lugli G.A."/>
            <person name="Vera N.B."/>
            <person name="Ventura M."/>
        </authorList>
    </citation>
    <scope>NUCLEOTIDE SEQUENCE [LARGE SCALE GENOMIC DNA]</scope>
    <source>
        <strain evidence="3 4">DSM 109958</strain>
    </source>
</reference>
<dbReference type="Gene3D" id="1.20.144.10">
    <property type="entry name" value="Phosphatidic acid phosphatase type 2/haloperoxidase"/>
    <property type="match status" value="1"/>
</dbReference>
<dbReference type="InterPro" id="IPR036938">
    <property type="entry name" value="PAP2/HPO_sf"/>
</dbReference>
<name>A0A7Y0F2D4_9BIFI</name>
<feature type="transmembrane region" description="Helical" evidence="1">
    <location>
        <begin position="94"/>
        <end position="112"/>
    </location>
</feature>
<protein>
    <submittedName>
        <fullName evidence="3">Pre-pilin peptidase</fullName>
    </submittedName>
</protein>
<accession>A0A7Y0F2D4</accession>
<feature type="non-terminal residue" evidence="3">
    <location>
        <position position="321"/>
    </location>
</feature>
<feature type="transmembrane region" description="Helical" evidence="1">
    <location>
        <begin position="254"/>
        <end position="273"/>
    </location>
</feature>
<keyword evidence="1" id="KW-1133">Transmembrane helix</keyword>
<feature type="transmembrane region" description="Helical" evidence="1">
    <location>
        <begin position="215"/>
        <end position="233"/>
    </location>
</feature>
<sequence length="321" mass="32616">MPAPMPAPAPVPAPGASDAAAADPLVSRPRISSIVLCALFGALFLALAAGTWWLAVRTMMGQQFDDLALSSFASVMPAWLSAPTVLGLPLGSSWLMISVAVAMAVAGLATALARRRWWLAGQIAAYAVVAYAAAKILKEVLPREVLVRTAVTESGVPLGNTSPSGHAALTVVAGLALTCAVPRAARAVTGLLAGAWSVLVSALLVAQGWHRPSDIVVAYLLAAGLALVALAFTRASGMDRPGARAASPGVQVTCSVLVTAAVMGLLYSVYVIWQLVPGLEVGAEWAQTSVCAVSMVAIASVAALAFGATVAMRQLTASPLS</sequence>
<dbReference type="InterPro" id="IPR000326">
    <property type="entry name" value="PAP2/HPO"/>
</dbReference>
<feature type="transmembrane region" description="Helical" evidence="1">
    <location>
        <begin position="31"/>
        <end position="55"/>
    </location>
</feature>
<dbReference type="Proteomes" id="UP000588277">
    <property type="component" value="Unassembled WGS sequence"/>
</dbReference>
<keyword evidence="1" id="KW-0472">Membrane</keyword>
<comment type="caution">
    <text evidence="3">The sequence shown here is derived from an EMBL/GenBank/DDBJ whole genome shotgun (WGS) entry which is preliminary data.</text>
</comment>
<gene>
    <name evidence="3" type="ORF">G1C96_1183</name>
</gene>
<feature type="transmembrane region" description="Helical" evidence="1">
    <location>
        <begin position="188"/>
        <end position="209"/>
    </location>
</feature>
<evidence type="ECO:0000259" key="2">
    <source>
        <dbReference type="SMART" id="SM00014"/>
    </source>
</evidence>
<evidence type="ECO:0000313" key="3">
    <source>
        <dbReference type="EMBL" id="NMN00604.1"/>
    </source>
</evidence>
<evidence type="ECO:0000256" key="1">
    <source>
        <dbReference type="SAM" id="Phobius"/>
    </source>
</evidence>
<keyword evidence="1" id="KW-0812">Transmembrane</keyword>
<dbReference type="AlphaFoldDB" id="A0A7Y0F2D4"/>
<feature type="transmembrane region" description="Helical" evidence="1">
    <location>
        <begin position="67"/>
        <end position="88"/>
    </location>
</feature>
<proteinExistence type="predicted"/>
<dbReference type="EMBL" id="JAAIIH010000007">
    <property type="protein sequence ID" value="NMN00604.1"/>
    <property type="molecule type" value="Genomic_DNA"/>
</dbReference>
<dbReference type="Pfam" id="PF01569">
    <property type="entry name" value="PAP2"/>
    <property type="match status" value="1"/>
</dbReference>